<dbReference type="Gene3D" id="2.102.10.10">
    <property type="entry name" value="Rieske [2Fe-2S] iron-sulphur domain"/>
    <property type="match status" value="1"/>
</dbReference>
<keyword evidence="2" id="KW-0479">Metal-binding</keyword>
<dbReference type="AlphaFoldDB" id="A0A8J7CZB0"/>
<keyword evidence="8" id="KW-1185">Reference proteome</keyword>
<keyword evidence="4" id="KW-0411">Iron-sulfur</keyword>
<comment type="caution">
    <text evidence="7">The sequence shown here is derived from an EMBL/GenBank/DDBJ whole genome shotgun (WGS) entry which is preliminary data.</text>
</comment>
<sequence>MGAHGRAGRQVSGRLRLCHRDDIAEGQARGFLPLPGARRKVIVVRRAGTLHAYMDACPHYAGGTPMAWREDAYLDGTGQHIACHAHGALFDIETGACLSGPCLGRKLTRVPLREEEDGGLSVPAQVAGRAGRED</sequence>
<dbReference type="GO" id="GO:0051537">
    <property type="term" value="F:2 iron, 2 sulfur cluster binding"/>
    <property type="evidence" value="ECO:0007669"/>
    <property type="project" value="UniProtKB-KW"/>
</dbReference>
<accession>A0A8J7CZB0</accession>
<name>A0A8J7CZB0_9RHOB</name>
<dbReference type="PANTHER" id="PTHR40261:SF1">
    <property type="entry name" value="RIESKE DOMAIN-CONTAINING PROTEIN"/>
    <property type="match status" value="1"/>
</dbReference>
<dbReference type="PROSITE" id="PS51296">
    <property type="entry name" value="RIESKE"/>
    <property type="match status" value="1"/>
</dbReference>
<evidence type="ECO:0000313" key="8">
    <source>
        <dbReference type="Proteomes" id="UP000609121"/>
    </source>
</evidence>
<proteinExistence type="predicted"/>
<evidence type="ECO:0000256" key="2">
    <source>
        <dbReference type="ARBA" id="ARBA00022723"/>
    </source>
</evidence>
<organism evidence="7 8">
    <name type="scientific">Mangrovicoccus algicola</name>
    <dbReference type="NCBI Taxonomy" id="2771008"/>
    <lineage>
        <taxon>Bacteria</taxon>
        <taxon>Pseudomonadati</taxon>
        <taxon>Pseudomonadota</taxon>
        <taxon>Alphaproteobacteria</taxon>
        <taxon>Rhodobacterales</taxon>
        <taxon>Paracoccaceae</taxon>
        <taxon>Mangrovicoccus</taxon>
    </lineage>
</organism>
<evidence type="ECO:0000256" key="5">
    <source>
        <dbReference type="SAM" id="MobiDB-lite"/>
    </source>
</evidence>
<evidence type="ECO:0000256" key="4">
    <source>
        <dbReference type="ARBA" id="ARBA00023014"/>
    </source>
</evidence>
<dbReference type="GO" id="GO:0046872">
    <property type="term" value="F:metal ion binding"/>
    <property type="evidence" value="ECO:0007669"/>
    <property type="project" value="UniProtKB-KW"/>
</dbReference>
<evidence type="ECO:0000313" key="7">
    <source>
        <dbReference type="EMBL" id="MBE3637603.1"/>
    </source>
</evidence>
<dbReference type="EMBL" id="JACVXA010000010">
    <property type="protein sequence ID" value="MBE3637603.1"/>
    <property type="molecule type" value="Genomic_DNA"/>
</dbReference>
<evidence type="ECO:0000256" key="1">
    <source>
        <dbReference type="ARBA" id="ARBA00022714"/>
    </source>
</evidence>
<dbReference type="Proteomes" id="UP000609121">
    <property type="component" value="Unassembled WGS sequence"/>
</dbReference>
<gene>
    <name evidence="7" type="ORF">ICN82_05210</name>
</gene>
<keyword evidence="3" id="KW-0408">Iron</keyword>
<protein>
    <submittedName>
        <fullName evidence="7">Rieske 2Fe-2S domain-containing protein</fullName>
    </submittedName>
</protein>
<evidence type="ECO:0000259" key="6">
    <source>
        <dbReference type="PROSITE" id="PS51296"/>
    </source>
</evidence>
<dbReference type="SUPFAM" id="SSF50022">
    <property type="entry name" value="ISP domain"/>
    <property type="match status" value="1"/>
</dbReference>
<dbReference type="Pfam" id="PF00355">
    <property type="entry name" value="Rieske"/>
    <property type="match status" value="1"/>
</dbReference>
<dbReference type="CDD" id="cd03467">
    <property type="entry name" value="Rieske"/>
    <property type="match status" value="1"/>
</dbReference>
<dbReference type="PANTHER" id="PTHR40261">
    <property type="match status" value="1"/>
</dbReference>
<dbReference type="InterPro" id="IPR036922">
    <property type="entry name" value="Rieske_2Fe-2S_sf"/>
</dbReference>
<reference evidence="7" key="1">
    <citation type="submission" date="2020-09" db="EMBL/GenBank/DDBJ databases">
        <title>A novel bacterium of genus Mangrovicoccus, isolated from South China Sea.</title>
        <authorList>
            <person name="Huang H."/>
            <person name="Mo K."/>
            <person name="Hu Y."/>
        </authorList>
    </citation>
    <scope>NUCLEOTIDE SEQUENCE</scope>
    <source>
        <strain evidence="7">HB182678</strain>
    </source>
</reference>
<evidence type="ECO:0000256" key="3">
    <source>
        <dbReference type="ARBA" id="ARBA00023004"/>
    </source>
</evidence>
<keyword evidence="1" id="KW-0001">2Fe-2S</keyword>
<feature type="region of interest" description="Disordered" evidence="5">
    <location>
        <begin position="114"/>
        <end position="134"/>
    </location>
</feature>
<feature type="domain" description="Rieske" evidence="6">
    <location>
        <begin position="15"/>
        <end position="121"/>
    </location>
</feature>
<dbReference type="InterPro" id="IPR017941">
    <property type="entry name" value="Rieske_2Fe-2S"/>
</dbReference>